<dbReference type="SUPFAM" id="SSF50729">
    <property type="entry name" value="PH domain-like"/>
    <property type="match status" value="1"/>
</dbReference>
<dbReference type="PANTHER" id="PTHR24559:SF440">
    <property type="entry name" value="RIBONUCLEASE H"/>
    <property type="match status" value="1"/>
</dbReference>
<reference evidence="4" key="1">
    <citation type="submission" date="2023-07" db="EMBL/GenBank/DDBJ databases">
        <authorList>
            <person name="Stuckert A."/>
        </authorList>
    </citation>
    <scope>NUCLEOTIDE SEQUENCE</scope>
</reference>
<dbReference type="Pfam" id="PF00078">
    <property type="entry name" value="RVT_1"/>
    <property type="match status" value="1"/>
</dbReference>
<gene>
    <name evidence="4" type="ORF">RIMI_LOCUS6663653</name>
</gene>
<dbReference type="InterPro" id="IPR000477">
    <property type="entry name" value="RT_dom"/>
</dbReference>
<evidence type="ECO:0000313" key="5">
    <source>
        <dbReference type="Proteomes" id="UP001176940"/>
    </source>
</evidence>
<dbReference type="CDD" id="cd01647">
    <property type="entry name" value="RT_LTR"/>
    <property type="match status" value="1"/>
</dbReference>
<sequence length="478" mass="54939">MQLGVMSSRSQERQRRLSEELCLYCGLPWLRNHEPTLDWRNGNILRWGELCRERCLLPVHPVGSSSSPSSSFPALPCVYSAFSDVFNKKEAEGLPPHRLYDCPIDLVPGTNPPRGRIYPLSPAETQAMSEYIQENLAKGFIRKSSSPAGAGVFFVKRKDGSLRPCIDYRGLNNITVKNKYPLPLIPELFDRLRGTQIFTKLDLRGAYNLVRIRVGDEWKTAFNTRDGHYEYLVMPFGLCNAPAVFQEFVNDVFRDLLYSSVVVYLDDILIFSPDLSTHRRDVRRVLQRLRENHLFAKIENRRILCWSRSSTFTKILVRTFGDLWFFFLKPFLLLSDVFSKGKIFLSAVLKAQKVGDNKFEVVTSQKTLVFRALREGGRNIWIKTLEDALRIQAKRNPVLRAGDKSGYLELRGYKNRIFTVENGSKLWLSKSKQVYIRIMPFILNLTKSKTHREPVTMKIQSNLLAPCYGAGKAEKIDI</sequence>
<dbReference type="InterPro" id="IPR053134">
    <property type="entry name" value="RNA-dir_DNA_polymerase"/>
</dbReference>
<organism evidence="4 5">
    <name type="scientific">Ranitomeya imitator</name>
    <name type="common">mimic poison frog</name>
    <dbReference type="NCBI Taxonomy" id="111125"/>
    <lineage>
        <taxon>Eukaryota</taxon>
        <taxon>Metazoa</taxon>
        <taxon>Chordata</taxon>
        <taxon>Craniata</taxon>
        <taxon>Vertebrata</taxon>
        <taxon>Euteleostomi</taxon>
        <taxon>Amphibia</taxon>
        <taxon>Batrachia</taxon>
        <taxon>Anura</taxon>
        <taxon>Neobatrachia</taxon>
        <taxon>Hyloidea</taxon>
        <taxon>Dendrobatidae</taxon>
        <taxon>Dendrobatinae</taxon>
        <taxon>Ranitomeya</taxon>
    </lineage>
</organism>
<evidence type="ECO:0000256" key="1">
    <source>
        <dbReference type="ARBA" id="ARBA00010879"/>
    </source>
</evidence>
<dbReference type="InterPro" id="IPR043502">
    <property type="entry name" value="DNA/RNA_pol_sf"/>
</dbReference>
<dbReference type="InterPro" id="IPR043128">
    <property type="entry name" value="Rev_trsase/Diguanyl_cyclase"/>
</dbReference>
<comment type="similarity">
    <text evidence="1">Belongs to the beta type-B retroviral polymerase family. HERV class-II K(HML-2) pol subfamily.</text>
</comment>
<feature type="domain" description="Reverse transcriptase" evidence="3">
    <location>
        <begin position="136"/>
        <end position="317"/>
    </location>
</feature>
<dbReference type="EC" id="3.1.26.4" evidence="2"/>
<dbReference type="InterPro" id="IPR011993">
    <property type="entry name" value="PH-like_dom_sf"/>
</dbReference>
<dbReference type="Proteomes" id="UP001176940">
    <property type="component" value="Unassembled WGS sequence"/>
</dbReference>
<evidence type="ECO:0000259" key="3">
    <source>
        <dbReference type="PROSITE" id="PS50878"/>
    </source>
</evidence>
<dbReference type="SUPFAM" id="SSF56672">
    <property type="entry name" value="DNA/RNA polymerases"/>
    <property type="match status" value="1"/>
</dbReference>
<dbReference type="Gene3D" id="2.30.29.30">
    <property type="entry name" value="Pleckstrin-homology domain (PH domain)/Phosphotyrosine-binding domain (PTB)"/>
    <property type="match status" value="1"/>
</dbReference>
<dbReference type="Gene3D" id="3.30.70.270">
    <property type="match status" value="1"/>
</dbReference>
<keyword evidence="5" id="KW-1185">Reference proteome</keyword>
<dbReference type="PANTHER" id="PTHR24559">
    <property type="entry name" value="TRANSPOSON TY3-I GAG-POL POLYPROTEIN"/>
    <property type="match status" value="1"/>
</dbReference>
<proteinExistence type="inferred from homology"/>
<protein>
    <recommendedName>
        <fullName evidence="2">ribonuclease H</fullName>
        <ecNumber evidence="2">3.1.26.4</ecNumber>
    </recommendedName>
</protein>
<dbReference type="PROSITE" id="PS50878">
    <property type="entry name" value="RT_POL"/>
    <property type="match status" value="1"/>
</dbReference>
<name>A0ABN9L8V4_9NEOB</name>
<accession>A0ABN9L8V4</accession>
<comment type="caution">
    <text evidence="4">The sequence shown here is derived from an EMBL/GenBank/DDBJ whole genome shotgun (WGS) entry which is preliminary data.</text>
</comment>
<dbReference type="EMBL" id="CAUEEQ010012158">
    <property type="protein sequence ID" value="CAJ0936151.1"/>
    <property type="molecule type" value="Genomic_DNA"/>
</dbReference>
<evidence type="ECO:0000256" key="2">
    <source>
        <dbReference type="ARBA" id="ARBA00012180"/>
    </source>
</evidence>
<evidence type="ECO:0000313" key="4">
    <source>
        <dbReference type="EMBL" id="CAJ0936151.1"/>
    </source>
</evidence>
<dbReference type="Gene3D" id="3.10.10.10">
    <property type="entry name" value="HIV Type 1 Reverse Transcriptase, subunit A, domain 1"/>
    <property type="match status" value="1"/>
</dbReference>